<evidence type="ECO:0000259" key="1">
    <source>
        <dbReference type="PROSITE" id="PS51819"/>
    </source>
</evidence>
<dbReference type="GO" id="GO:0016829">
    <property type="term" value="F:lyase activity"/>
    <property type="evidence" value="ECO:0007669"/>
    <property type="project" value="UniProtKB-KW"/>
</dbReference>
<protein>
    <submittedName>
        <fullName evidence="2">Putative enzyme related to lactoylglutathione lyase</fullName>
    </submittedName>
</protein>
<dbReference type="PANTHER" id="PTHR36437">
    <property type="entry name" value="GLYOXALASE/BLEOMYCIN RESISTANCE PROTEIN/DIOXYGENASE"/>
    <property type="match status" value="1"/>
</dbReference>
<dbReference type="PANTHER" id="PTHR36437:SF2">
    <property type="entry name" value="GLYOXALASE_BLEOMYCIN RESISTANCE PROTEIN_DIOXYGENASE"/>
    <property type="match status" value="1"/>
</dbReference>
<dbReference type="AlphaFoldDB" id="A0A7Z0ERE1"/>
<dbReference type="InterPro" id="IPR037523">
    <property type="entry name" value="VOC_core"/>
</dbReference>
<reference evidence="2 3" key="1">
    <citation type="submission" date="2020-07" db="EMBL/GenBank/DDBJ databases">
        <title>Sequencing the genomes of 1000 actinobacteria strains.</title>
        <authorList>
            <person name="Klenk H.-P."/>
        </authorList>
    </citation>
    <scope>NUCLEOTIDE SEQUENCE [LARGE SCALE GENOMIC DNA]</scope>
    <source>
        <strain evidence="2 3">DSM 44442</strain>
    </source>
</reference>
<gene>
    <name evidence="2" type="ORF">HNR10_004640</name>
</gene>
<dbReference type="PROSITE" id="PS51819">
    <property type="entry name" value="VOC"/>
    <property type="match status" value="1"/>
</dbReference>
<organism evidence="2 3">
    <name type="scientific">Nocardiopsis aegyptia</name>
    <dbReference type="NCBI Taxonomy" id="220378"/>
    <lineage>
        <taxon>Bacteria</taxon>
        <taxon>Bacillati</taxon>
        <taxon>Actinomycetota</taxon>
        <taxon>Actinomycetes</taxon>
        <taxon>Streptosporangiales</taxon>
        <taxon>Nocardiopsidaceae</taxon>
        <taxon>Nocardiopsis</taxon>
    </lineage>
</organism>
<dbReference type="InterPro" id="IPR029068">
    <property type="entry name" value="Glyas_Bleomycin-R_OHBP_Dase"/>
</dbReference>
<dbReference type="Pfam" id="PF00903">
    <property type="entry name" value="Glyoxalase"/>
    <property type="match status" value="1"/>
</dbReference>
<dbReference type="InterPro" id="IPR004360">
    <property type="entry name" value="Glyas_Fos-R_dOase_dom"/>
</dbReference>
<sequence length="121" mass="13449">MRVKFAELPVVDQDRAIAFYTRALGCTVAADAPMGDDGWRWVELAFPGAETHLHFLRRENDEPSDDPVLVLVDADVPGAVKGLRDHDVEIVSEPQDAPWAPGTTFAEFRDSEGNRMVITDR</sequence>
<name>A0A7Z0ERE1_9ACTN</name>
<proteinExistence type="predicted"/>
<dbReference type="Proteomes" id="UP000572051">
    <property type="component" value="Unassembled WGS sequence"/>
</dbReference>
<accession>A0A7Z0ERE1</accession>
<dbReference type="EMBL" id="JACCFS010000001">
    <property type="protein sequence ID" value="NYJ36759.1"/>
    <property type="molecule type" value="Genomic_DNA"/>
</dbReference>
<evidence type="ECO:0000313" key="2">
    <source>
        <dbReference type="EMBL" id="NYJ36759.1"/>
    </source>
</evidence>
<dbReference type="RefSeq" id="WP_179826907.1">
    <property type="nucleotide sequence ID" value="NZ_JACCFS010000001.1"/>
</dbReference>
<dbReference type="SUPFAM" id="SSF54593">
    <property type="entry name" value="Glyoxalase/Bleomycin resistance protein/Dihydroxybiphenyl dioxygenase"/>
    <property type="match status" value="1"/>
</dbReference>
<comment type="caution">
    <text evidence="2">The sequence shown here is derived from an EMBL/GenBank/DDBJ whole genome shotgun (WGS) entry which is preliminary data.</text>
</comment>
<feature type="domain" description="VOC" evidence="1">
    <location>
        <begin position="2"/>
        <end position="121"/>
    </location>
</feature>
<keyword evidence="2" id="KW-0456">Lyase</keyword>
<keyword evidence="3" id="KW-1185">Reference proteome</keyword>
<evidence type="ECO:0000313" key="3">
    <source>
        <dbReference type="Proteomes" id="UP000572051"/>
    </source>
</evidence>
<dbReference type="Gene3D" id="3.10.180.10">
    <property type="entry name" value="2,3-Dihydroxybiphenyl 1,2-Dioxygenase, domain 1"/>
    <property type="match status" value="1"/>
</dbReference>